<dbReference type="OrthoDB" id="9793415at2"/>
<dbReference type="EMBL" id="ADLK01000019">
    <property type="protein sequence ID" value="KMW20280.1"/>
    <property type="molecule type" value="Genomic_DNA"/>
</dbReference>
<feature type="transmembrane region" description="Helical" evidence="6">
    <location>
        <begin position="101"/>
        <end position="118"/>
    </location>
</feature>
<dbReference type="PATRIC" id="fig|742734.4.peg.2469"/>
<comment type="subcellular location">
    <subcellularLocation>
        <location evidence="1">Cell membrane</location>
        <topology evidence="1">Multi-pass membrane protein</topology>
    </subcellularLocation>
</comment>
<evidence type="ECO:0000313" key="9">
    <source>
        <dbReference type="Proteomes" id="UP000037392"/>
    </source>
</evidence>
<feature type="transmembrane region" description="Helical" evidence="6">
    <location>
        <begin position="285"/>
        <end position="305"/>
    </location>
</feature>
<feature type="transmembrane region" description="Helical" evidence="6">
    <location>
        <begin position="224"/>
        <end position="245"/>
    </location>
</feature>
<gene>
    <name evidence="8" type="ORF">HMPREF9470_02295</name>
</gene>
<evidence type="ECO:0000256" key="1">
    <source>
        <dbReference type="ARBA" id="ARBA00004651"/>
    </source>
</evidence>
<dbReference type="InterPro" id="IPR036259">
    <property type="entry name" value="MFS_trans_sf"/>
</dbReference>
<accession>A0A0J9EWL2</accession>
<evidence type="ECO:0000256" key="5">
    <source>
        <dbReference type="ARBA" id="ARBA00023136"/>
    </source>
</evidence>
<dbReference type="SUPFAM" id="SSF103473">
    <property type="entry name" value="MFS general substrate transporter"/>
    <property type="match status" value="1"/>
</dbReference>
<evidence type="ECO:0000313" key="8">
    <source>
        <dbReference type="EMBL" id="KMW20280.1"/>
    </source>
</evidence>
<feature type="transmembrane region" description="Helical" evidence="6">
    <location>
        <begin position="311"/>
        <end position="335"/>
    </location>
</feature>
<comment type="caution">
    <text evidence="8">The sequence shown here is derived from an EMBL/GenBank/DDBJ whole genome shotgun (WGS) entry which is preliminary data.</text>
</comment>
<dbReference type="RefSeq" id="WP_048929861.1">
    <property type="nucleotide sequence ID" value="NZ_KQ235877.1"/>
</dbReference>
<keyword evidence="2" id="KW-0813">Transport</keyword>
<name>A0A0J9EWL2_9FIRM</name>
<proteinExistence type="predicted"/>
<organism evidence="8 9">
    <name type="scientific">[Clostridium] citroniae WAL-19142</name>
    <dbReference type="NCBI Taxonomy" id="742734"/>
    <lineage>
        <taxon>Bacteria</taxon>
        <taxon>Bacillati</taxon>
        <taxon>Bacillota</taxon>
        <taxon>Clostridia</taxon>
        <taxon>Lachnospirales</taxon>
        <taxon>Lachnospiraceae</taxon>
        <taxon>Enterocloster</taxon>
    </lineage>
</organism>
<feature type="transmembrane region" description="Helical" evidence="6">
    <location>
        <begin position="139"/>
        <end position="163"/>
    </location>
</feature>
<dbReference type="PROSITE" id="PS50850">
    <property type="entry name" value="MFS"/>
    <property type="match status" value="1"/>
</dbReference>
<feature type="transmembrane region" description="Helical" evidence="6">
    <location>
        <begin position="387"/>
        <end position="408"/>
    </location>
</feature>
<dbReference type="InterPro" id="IPR011701">
    <property type="entry name" value="MFS"/>
</dbReference>
<dbReference type="Gene3D" id="1.20.1250.20">
    <property type="entry name" value="MFS general substrate transporter like domains"/>
    <property type="match status" value="2"/>
</dbReference>
<keyword evidence="3 6" id="KW-0812">Transmembrane</keyword>
<dbReference type="InterPro" id="IPR050327">
    <property type="entry name" value="Proton-linked_MCT"/>
</dbReference>
<dbReference type="Proteomes" id="UP000037392">
    <property type="component" value="Unassembled WGS sequence"/>
</dbReference>
<dbReference type="Pfam" id="PF07690">
    <property type="entry name" value="MFS_1"/>
    <property type="match status" value="1"/>
</dbReference>
<feature type="transmembrane region" description="Helical" evidence="6">
    <location>
        <begin position="12"/>
        <end position="33"/>
    </location>
</feature>
<dbReference type="AlphaFoldDB" id="A0A0J9EWL2"/>
<dbReference type="GeneID" id="93161762"/>
<feature type="domain" description="Major facilitator superfamily (MFS) profile" evidence="7">
    <location>
        <begin position="12"/>
        <end position="410"/>
    </location>
</feature>
<keyword evidence="4 6" id="KW-1133">Transmembrane helix</keyword>
<evidence type="ECO:0000256" key="4">
    <source>
        <dbReference type="ARBA" id="ARBA00022989"/>
    </source>
</evidence>
<feature type="transmembrane region" description="Helical" evidence="6">
    <location>
        <begin position="77"/>
        <end position="95"/>
    </location>
</feature>
<sequence length="419" mass="44359">MATAQDYSLRKKVFAAAWVVIFVAAGISAYSVFKASIMEATGGTDSQISIAYTIQQLFAATLGIFSGRAVDKIGPRIVIYLGGFLYGFGWLVGGLTTSVPMFYLFFGVVNGIGSGLIYNSSVATGLKWYPEKKGTMSGLLLMSASIGPFLTSRFGEILCNGLGLGAKGLSVIGAAYIVLVWAVGWIMTVPGKDWVAPPIPASVTNTEKADREYGPFDMLKTLRFWMMIVLMCLASMTGIMFVGALSGIAQAQLGVGTAAASWIVGISALANFVGRMGFGRVCDRLGEAKTVLIILVVTILSLFVMRNAFTIPMFIVCLIFIGAAFGGVLVCFPPFTQKVFGMENSGVNYGIMFLGYASGSYFGPQIAAKTKMLGPDGAVMATSYANAYSIAIAVGVAGIVVCFLLMYVKDRYAKQAKAA</sequence>
<dbReference type="PANTHER" id="PTHR11360">
    <property type="entry name" value="MONOCARBOXYLATE TRANSPORTER"/>
    <property type="match status" value="1"/>
</dbReference>
<evidence type="ECO:0000256" key="3">
    <source>
        <dbReference type="ARBA" id="ARBA00022692"/>
    </source>
</evidence>
<dbReference type="PANTHER" id="PTHR11360:SF317">
    <property type="entry name" value="MAJOR FACILITATOR SUPERFAMILY (MFS) PROFILE DOMAIN-CONTAINING PROTEIN-RELATED"/>
    <property type="match status" value="1"/>
</dbReference>
<keyword evidence="5 6" id="KW-0472">Membrane</keyword>
<dbReference type="InterPro" id="IPR020846">
    <property type="entry name" value="MFS_dom"/>
</dbReference>
<evidence type="ECO:0000256" key="6">
    <source>
        <dbReference type="SAM" id="Phobius"/>
    </source>
</evidence>
<dbReference type="GO" id="GO:0022857">
    <property type="term" value="F:transmembrane transporter activity"/>
    <property type="evidence" value="ECO:0007669"/>
    <property type="project" value="InterPro"/>
</dbReference>
<feature type="transmembrane region" description="Helical" evidence="6">
    <location>
        <begin position="347"/>
        <end position="367"/>
    </location>
</feature>
<feature type="transmembrane region" description="Helical" evidence="6">
    <location>
        <begin position="48"/>
        <end position="65"/>
    </location>
</feature>
<evidence type="ECO:0000259" key="7">
    <source>
        <dbReference type="PROSITE" id="PS50850"/>
    </source>
</evidence>
<protein>
    <recommendedName>
        <fullName evidence="7">Major facilitator superfamily (MFS) profile domain-containing protein</fullName>
    </recommendedName>
</protein>
<reference evidence="8 9" key="1">
    <citation type="submission" date="2011-04" db="EMBL/GenBank/DDBJ databases">
        <title>The Genome Sequence of Clostridium citroniae WAL-19142.</title>
        <authorList>
            <consortium name="The Broad Institute Genome Sequencing Platform"/>
            <person name="Earl A."/>
            <person name="Ward D."/>
            <person name="Feldgarden M."/>
            <person name="Gevers D."/>
            <person name="Warren Y.A."/>
            <person name="Tyrrell K.L."/>
            <person name="Citron D.M."/>
            <person name="Goldstein E.J."/>
            <person name="Daigneault M."/>
            <person name="Allen-Vercoe E."/>
            <person name="Young S.K."/>
            <person name="Zeng Q."/>
            <person name="Gargeya S."/>
            <person name="Fitzgerald M."/>
            <person name="Haas B."/>
            <person name="Abouelleil A."/>
            <person name="Alvarado L."/>
            <person name="Arachchi H.M."/>
            <person name="Berlin A."/>
            <person name="Brown A."/>
            <person name="Chapman S.B."/>
            <person name="Chen Z."/>
            <person name="Dunbar C."/>
            <person name="Freedman E."/>
            <person name="Gearin G."/>
            <person name="Gellesch M."/>
            <person name="Goldberg J."/>
            <person name="Griggs A."/>
            <person name="Gujja S."/>
            <person name="Heilman E.R."/>
            <person name="Heiman D."/>
            <person name="Howarth C."/>
            <person name="Larson L."/>
            <person name="Lui A."/>
            <person name="MacDonald P.J."/>
            <person name="Mehta T."/>
            <person name="Montmayeur A."/>
            <person name="Murphy C."/>
            <person name="Neiman D."/>
            <person name="Pearson M."/>
            <person name="Priest M."/>
            <person name="Roberts A."/>
            <person name="Saif S."/>
            <person name="Shea T."/>
            <person name="Shenoy N."/>
            <person name="Sisk P."/>
            <person name="Stolte C."/>
            <person name="Sykes S."/>
            <person name="White J."/>
            <person name="Yandava C."/>
            <person name="Wortman J."/>
            <person name="Nusbaum C."/>
            <person name="Birren B."/>
        </authorList>
    </citation>
    <scope>NUCLEOTIDE SEQUENCE [LARGE SCALE GENOMIC DNA]</scope>
    <source>
        <strain evidence="8 9">WAL-19142</strain>
    </source>
</reference>
<feature type="transmembrane region" description="Helical" evidence="6">
    <location>
        <begin position="169"/>
        <end position="189"/>
    </location>
</feature>
<evidence type="ECO:0000256" key="2">
    <source>
        <dbReference type="ARBA" id="ARBA00022448"/>
    </source>
</evidence>
<dbReference type="GO" id="GO:0005886">
    <property type="term" value="C:plasma membrane"/>
    <property type="evidence" value="ECO:0007669"/>
    <property type="project" value="UniProtKB-SubCell"/>
</dbReference>
<feature type="transmembrane region" description="Helical" evidence="6">
    <location>
        <begin position="251"/>
        <end position="273"/>
    </location>
</feature>